<evidence type="ECO:0008006" key="5">
    <source>
        <dbReference type="Google" id="ProtNLM"/>
    </source>
</evidence>
<evidence type="ECO:0000313" key="3">
    <source>
        <dbReference type="EMBL" id="TKR27709.1"/>
    </source>
</evidence>
<dbReference type="OrthoDB" id="270764at2157"/>
<gene>
    <name evidence="3" type="ORF">DM868_01050</name>
</gene>
<dbReference type="RefSeq" id="WP_137275010.1">
    <property type="nucleotide sequence ID" value="NZ_QKNX01000001.1"/>
</dbReference>
<accession>A0A4U5JNE6</accession>
<reference evidence="3 4" key="1">
    <citation type="submission" date="2019-04" db="EMBL/GenBank/DDBJ databases">
        <title>Natronomonas sp. F20-122 a newhaloarchaeon isolated from a saline saltern of Isla Bacuta, Huelva, Spain.</title>
        <authorList>
            <person name="Duran-Viseras A."/>
            <person name="Sanchez-Porro C."/>
            <person name="Ventosa A."/>
        </authorList>
    </citation>
    <scope>NUCLEOTIDE SEQUENCE [LARGE SCALE GENOMIC DNA]</scope>
    <source>
        <strain evidence="3 4">F20-122</strain>
    </source>
</reference>
<dbReference type="AlphaFoldDB" id="A0A4U5JNE6"/>
<feature type="compositionally biased region" description="Low complexity" evidence="1">
    <location>
        <begin position="364"/>
        <end position="374"/>
    </location>
</feature>
<protein>
    <recommendedName>
        <fullName evidence="5">DUF5305 domain-containing protein</fullName>
    </recommendedName>
</protein>
<keyword evidence="2" id="KW-0812">Transmembrane</keyword>
<evidence type="ECO:0000313" key="4">
    <source>
        <dbReference type="Proteomes" id="UP000308037"/>
    </source>
</evidence>
<feature type="transmembrane region" description="Helical" evidence="2">
    <location>
        <begin position="20"/>
        <end position="44"/>
    </location>
</feature>
<organism evidence="3 4">
    <name type="scientific">Natronomonas salsuginis</name>
    <dbReference type="NCBI Taxonomy" id="2217661"/>
    <lineage>
        <taxon>Archaea</taxon>
        <taxon>Methanobacteriati</taxon>
        <taxon>Methanobacteriota</taxon>
        <taxon>Stenosarchaea group</taxon>
        <taxon>Halobacteria</taxon>
        <taxon>Halobacteriales</taxon>
        <taxon>Natronomonadaceae</taxon>
        <taxon>Natronomonas</taxon>
    </lineage>
</organism>
<name>A0A4U5JNE6_9EURY</name>
<proteinExistence type="predicted"/>
<keyword evidence="4" id="KW-1185">Reference proteome</keyword>
<dbReference type="Pfam" id="PF17231">
    <property type="entry name" value="DUF5305"/>
    <property type="match status" value="1"/>
</dbReference>
<evidence type="ECO:0000256" key="2">
    <source>
        <dbReference type="SAM" id="Phobius"/>
    </source>
</evidence>
<dbReference type="EMBL" id="QKNX01000001">
    <property type="protein sequence ID" value="TKR27709.1"/>
    <property type="molecule type" value="Genomic_DNA"/>
</dbReference>
<dbReference type="InterPro" id="IPR035185">
    <property type="entry name" value="DUF5305"/>
</dbReference>
<dbReference type="Proteomes" id="UP000308037">
    <property type="component" value="Unassembled WGS sequence"/>
</dbReference>
<keyword evidence="2" id="KW-1133">Transmembrane helix</keyword>
<feature type="region of interest" description="Disordered" evidence="1">
    <location>
        <begin position="363"/>
        <end position="407"/>
    </location>
</feature>
<comment type="caution">
    <text evidence="3">The sequence shown here is derived from an EMBL/GenBank/DDBJ whole genome shotgun (WGS) entry which is preliminary data.</text>
</comment>
<evidence type="ECO:0000256" key="1">
    <source>
        <dbReference type="SAM" id="MobiDB-lite"/>
    </source>
</evidence>
<sequence length="407" mass="44702">MTEKHTDEGRMRRIRAKQFITDRASGIVVVLVLVGVVSGGIGYYTHANPPVETEQRTVSSWEESTSLTHQATVQRSNPVFDRGETLSDREVYFTQLSPEFTGTHAYAFQANESERLDVELDAMLRYRAVGEGNQTYWQHTTPLNERRYEALEPGETATISASINVSEAATELDRIRSEIGSNTGRAEIAIVYTARVEGSVDGRTVAETHRTQLGVEPSGSTYAVVPSGTGRSPHVTTTEVETEGSYGPLRAYGPFVVLLGSILGAAGLWTLKRREKLSPTAEELTALERHRERSEFGDWISRARVPGHALEGTRIDVESLEDLVDIAIDSNERVIEDPSRELFFVAGERFHYTYAFETPDADDATVAVDQSADSEPQPSRTDADARAESTTDAPPSGVVTGEPDHPT</sequence>
<keyword evidence="2" id="KW-0472">Membrane</keyword>